<dbReference type="GO" id="GO:0031267">
    <property type="term" value="F:small GTPase binding"/>
    <property type="evidence" value="ECO:0007669"/>
    <property type="project" value="TreeGrafter"/>
</dbReference>
<dbReference type="SMART" id="SM00164">
    <property type="entry name" value="TBC"/>
    <property type="match status" value="1"/>
</dbReference>
<reference evidence="4" key="1">
    <citation type="journal article" date="2015" name="PLoS ONE">
        <title>Comprehensive Evaluation of Toxoplasma gondii VEG and Neospora caninum LIV Genomes with Tachyzoite Stage Transcriptome and Proteome Defines Novel Transcript Features.</title>
        <authorList>
            <person name="Ramaprasad A."/>
            <person name="Mourier T."/>
            <person name="Naeem R."/>
            <person name="Malas T.B."/>
            <person name="Moussa E."/>
            <person name="Panigrahi A."/>
            <person name="Vermont S.J."/>
            <person name="Otto T.D."/>
            <person name="Wastling J."/>
            <person name="Pain A."/>
        </authorList>
    </citation>
    <scope>NUCLEOTIDE SEQUENCE</scope>
    <source>
        <strain evidence="4">Liverpool</strain>
    </source>
</reference>
<dbReference type="AlphaFoldDB" id="A0A0F7UKH9"/>
<name>A0A0F7UKH9_NEOCL</name>
<dbReference type="EMBL" id="LN714487">
    <property type="protein sequence ID" value="CEL70468.1"/>
    <property type="molecule type" value="Genomic_DNA"/>
</dbReference>
<dbReference type="InterPro" id="IPR000195">
    <property type="entry name" value="Rab-GAP-TBC_dom"/>
</dbReference>
<dbReference type="Gene3D" id="1.10.8.270">
    <property type="entry name" value="putative rabgap domain of human tbc1 domain family member 14 like domains"/>
    <property type="match status" value="1"/>
</dbReference>
<protein>
    <submittedName>
        <fullName evidence="4">TBC1 domain family, member 10C, related</fullName>
    </submittedName>
</protein>
<dbReference type="PANTHER" id="PTHR47219">
    <property type="entry name" value="RAB GTPASE-ACTIVATING PROTEIN 1-LIKE"/>
    <property type="match status" value="1"/>
</dbReference>
<dbReference type="Gene3D" id="1.10.10.750">
    <property type="entry name" value="Ypt/Rab-GAP domain of gyp1p, domain 1"/>
    <property type="match status" value="1"/>
</dbReference>
<dbReference type="PROSITE" id="PS50086">
    <property type="entry name" value="TBC_RABGAP"/>
    <property type="match status" value="1"/>
</dbReference>
<feature type="region of interest" description="Disordered" evidence="2">
    <location>
        <begin position="24"/>
        <end position="69"/>
    </location>
</feature>
<dbReference type="InterPro" id="IPR050302">
    <property type="entry name" value="Rab_GAP_TBC_domain"/>
</dbReference>
<dbReference type="GO" id="GO:0005096">
    <property type="term" value="F:GTPase activator activity"/>
    <property type="evidence" value="ECO:0007669"/>
    <property type="project" value="UniProtKB-KW"/>
</dbReference>
<accession>A0A0F7UKH9</accession>
<gene>
    <name evidence="4" type="ORF">BN1204_061510</name>
</gene>
<dbReference type="PANTHER" id="PTHR47219:SF9">
    <property type="entry name" value="GTPASE ACTIVATING PROTEIN AND CENTROSOME-ASSOCIATED, ISOFORM B"/>
    <property type="match status" value="1"/>
</dbReference>
<dbReference type="Gene3D" id="1.10.472.80">
    <property type="entry name" value="Ypt/Rab-GAP domain of gyp1p, domain 3"/>
    <property type="match status" value="1"/>
</dbReference>
<dbReference type="FunFam" id="1.10.472.80:FF:000027">
    <property type="entry name" value="GTPase activating protein (Evi5)"/>
    <property type="match status" value="1"/>
</dbReference>
<evidence type="ECO:0000256" key="1">
    <source>
        <dbReference type="ARBA" id="ARBA00022468"/>
    </source>
</evidence>
<evidence type="ECO:0000256" key="2">
    <source>
        <dbReference type="SAM" id="MobiDB-lite"/>
    </source>
</evidence>
<feature type="domain" description="Rab-GAP TBC" evidence="3">
    <location>
        <begin position="187"/>
        <end position="384"/>
    </location>
</feature>
<organism evidence="4">
    <name type="scientific">Neospora caninum (strain Liverpool)</name>
    <dbReference type="NCBI Taxonomy" id="572307"/>
    <lineage>
        <taxon>Eukaryota</taxon>
        <taxon>Sar</taxon>
        <taxon>Alveolata</taxon>
        <taxon>Apicomplexa</taxon>
        <taxon>Conoidasida</taxon>
        <taxon>Coccidia</taxon>
        <taxon>Eucoccidiorida</taxon>
        <taxon>Eimeriorina</taxon>
        <taxon>Sarcocystidae</taxon>
        <taxon>Neospora</taxon>
    </lineage>
</organism>
<dbReference type="SUPFAM" id="SSF47923">
    <property type="entry name" value="Ypt/Rab-GAP domain of gyp1p"/>
    <property type="match status" value="2"/>
</dbReference>
<sequence>MAAEGHRDSCFPLDACGQCQWQSVGSPRSDVSGHAAPDSLAASSKAKWSRRHHHCGEKPDHCSRDDDDESGEQLDMLSYLFPTLRPQAFFPPDLHSLCGYAHGPFERKKAQKTGGAVPVSEEQTRQRPDGEDGQSSGVATPFCSDRKVLSAYMSQLRQVEQWRFLCVDGEEIQEKKKHVLKQKVRAGVPDYLRGVVWQLLAGVQKMKQEAGYEPDMYFKLVTSKIWNEDSPTNLGPIIARDINRTFPKHVLFRDMHQKGQQALFNVLKAYAIFNPDVGYCQGMGFLSGILLMYMNEEDAFYMLVCLLHKYNMQGLFTPGLPTLEKYFFQFQRLFQKHMPRLSVHFRNEGVESSMYLSSWMMTLFSYNFSFDCVVKIWDVFLKDGEKMLFRTALAILKIKQEDLFAASFEAILEALKSTPSQLDAEVLLETALNMKVHNSMLRELEEEYFEQKQNQALNQSGHLADLDD</sequence>
<evidence type="ECO:0000259" key="3">
    <source>
        <dbReference type="PROSITE" id="PS50086"/>
    </source>
</evidence>
<dbReference type="Pfam" id="PF00566">
    <property type="entry name" value="RabGAP-TBC"/>
    <property type="match status" value="1"/>
</dbReference>
<feature type="region of interest" description="Disordered" evidence="2">
    <location>
        <begin position="109"/>
        <end position="139"/>
    </location>
</feature>
<proteinExistence type="predicted"/>
<evidence type="ECO:0000313" key="4">
    <source>
        <dbReference type="EMBL" id="CEL70468.1"/>
    </source>
</evidence>
<keyword evidence="1" id="KW-0343">GTPase activation</keyword>
<dbReference type="FunFam" id="1.10.8.270:FF:000001">
    <property type="entry name" value="TBC1 domain family member 1"/>
    <property type="match status" value="1"/>
</dbReference>
<dbReference type="InterPro" id="IPR035969">
    <property type="entry name" value="Rab-GAP_TBC_sf"/>
</dbReference>